<comment type="caution">
    <text evidence="4">The sequence shown here is derived from an EMBL/GenBank/DDBJ whole genome shotgun (WGS) entry which is preliminary data.</text>
</comment>
<dbReference type="RefSeq" id="WP_249737498.1">
    <property type="nucleotide sequence ID" value="NZ_JAKNCJ010000003.1"/>
</dbReference>
<feature type="domain" description="PH" evidence="3">
    <location>
        <begin position="60"/>
        <end position="158"/>
    </location>
</feature>
<dbReference type="Pfam" id="PF25362">
    <property type="entry name" value="bPH_11"/>
    <property type="match status" value="1"/>
</dbReference>
<protein>
    <recommendedName>
        <fullName evidence="3">PH domain-containing protein</fullName>
    </recommendedName>
</protein>
<dbReference type="Proteomes" id="UP001203761">
    <property type="component" value="Unassembled WGS sequence"/>
</dbReference>
<dbReference type="InterPro" id="IPR057446">
    <property type="entry name" value="PH_bac"/>
</dbReference>
<feature type="region of interest" description="Disordered" evidence="1">
    <location>
        <begin position="172"/>
        <end position="192"/>
    </location>
</feature>
<dbReference type="EMBL" id="JAKNCJ010000003">
    <property type="protein sequence ID" value="MCL6423419.1"/>
    <property type="molecule type" value="Genomic_DNA"/>
</dbReference>
<proteinExistence type="predicted"/>
<name>A0ABT0R0H5_9MICO</name>
<gene>
    <name evidence="4" type="ORF">Bequi_08470</name>
</gene>
<feature type="transmembrane region" description="Helical" evidence="2">
    <location>
        <begin position="6"/>
        <end position="25"/>
    </location>
</feature>
<keyword evidence="5" id="KW-1185">Reference proteome</keyword>
<evidence type="ECO:0000256" key="2">
    <source>
        <dbReference type="SAM" id="Phobius"/>
    </source>
</evidence>
<evidence type="ECO:0000256" key="1">
    <source>
        <dbReference type="SAM" id="MobiDB-lite"/>
    </source>
</evidence>
<sequence length="192" mass="20921">MEELSRYVPPVAFLVLLLIGIFGLMRWSWRRRADRQSGQTGFYEYIAGGKAATGRQIGFATYVATTIAPSTLDRVTAYGLGMRARVGVSDVLDASTPLVTIDHPGRHLDIPWSDVEAVFTAPGMIGKWMGGEALIIIRWNLGGTLLDTGLRFETDEGHDLLLSIAESHGVLRTADEPDPSSRTTSSESQEIA</sequence>
<accession>A0ABT0R0H5</accession>
<reference evidence="4" key="1">
    <citation type="submission" date="2022-02" db="EMBL/GenBank/DDBJ databases">
        <authorList>
            <person name="Lee M."/>
            <person name="Kim S.-J."/>
            <person name="Jung M.-Y."/>
        </authorList>
    </citation>
    <scope>NUCLEOTIDE SEQUENCE</scope>
    <source>
        <strain evidence="4">JHP9</strain>
    </source>
</reference>
<keyword evidence="2" id="KW-0472">Membrane</keyword>
<evidence type="ECO:0000259" key="3">
    <source>
        <dbReference type="Pfam" id="PF25362"/>
    </source>
</evidence>
<feature type="compositionally biased region" description="Polar residues" evidence="1">
    <location>
        <begin position="180"/>
        <end position="192"/>
    </location>
</feature>
<organism evidence="4 5">
    <name type="scientific">Brachybacterium equifaecis</name>
    <dbReference type="NCBI Taxonomy" id="2910770"/>
    <lineage>
        <taxon>Bacteria</taxon>
        <taxon>Bacillati</taxon>
        <taxon>Actinomycetota</taxon>
        <taxon>Actinomycetes</taxon>
        <taxon>Micrococcales</taxon>
        <taxon>Dermabacteraceae</taxon>
        <taxon>Brachybacterium</taxon>
    </lineage>
</organism>
<keyword evidence="2" id="KW-0812">Transmembrane</keyword>
<evidence type="ECO:0000313" key="5">
    <source>
        <dbReference type="Proteomes" id="UP001203761"/>
    </source>
</evidence>
<evidence type="ECO:0000313" key="4">
    <source>
        <dbReference type="EMBL" id="MCL6423419.1"/>
    </source>
</evidence>
<keyword evidence="2" id="KW-1133">Transmembrane helix</keyword>